<evidence type="ECO:0000313" key="3">
    <source>
        <dbReference type="EMBL" id="AYL98176.1"/>
    </source>
</evidence>
<protein>
    <recommendedName>
        <fullName evidence="5">Coproporphyrinogen III oxidase</fullName>
    </recommendedName>
</protein>
<reference evidence="3 4" key="1">
    <citation type="submission" date="2018-10" db="EMBL/GenBank/DDBJ databases">
        <title>Genome sequencing of Mucilaginibacter sp. HYN0043.</title>
        <authorList>
            <person name="Kim M."/>
            <person name="Yi H."/>
        </authorList>
    </citation>
    <scope>NUCLEOTIDE SEQUENCE [LARGE SCALE GENOMIC DNA]</scope>
    <source>
        <strain evidence="3 4">HYN0043</strain>
    </source>
</reference>
<dbReference type="AlphaFoldDB" id="A0A494VRE0"/>
<gene>
    <name evidence="3" type="ORF">HYN43_024105</name>
</gene>
<evidence type="ECO:0000256" key="1">
    <source>
        <dbReference type="SAM" id="MobiDB-lite"/>
    </source>
</evidence>
<feature type="chain" id="PRO_5019725651" description="Coproporphyrinogen III oxidase" evidence="2">
    <location>
        <begin position="20"/>
        <end position="76"/>
    </location>
</feature>
<feature type="compositionally biased region" description="Basic and acidic residues" evidence="1">
    <location>
        <begin position="20"/>
        <end position="29"/>
    </location>
</feature>
<feature type="signal peptide" evidence="2">
    <location>
        <begin position="1"/>
        <end position="19"/>
    </location>
</feature>
<name>A0A494VRE0_9SPHI</name>
<feature type="compositionally biased region" description="Polar residues" evidence="1">
    <location>
        <begin position="43"/>
        <end position="68"/>
    </location>
</feature>
<accession>A0A494VRE0</accession>
<organism evidence="3 4">
    <name type="scientific">Mucilaginibacter celer</name>
    <dbReference type="NCBI Taxonomy" id="2305508"/>
    <lineage>
        <taxon>Bacteria</taxon>
        <taxon>Pseudomonadati</taxon>
        <taxon>Bacteroidota</taxon>
        <taxon>Sphingobacteriia</taxon>
        <taxon>Sphingobacteriales</taxon>
        <taxon>Sphingobacteriaceae</taxon>
        <taxon>Mucilaginibacter</taxon>
    </lineage>
</organism>
<evidence type="ECO:0000256" key="2">
    <source>
        <dbReference type="SAM" id="SignalP"/>
    </source>
</evidence>
<sequence length="76" mass="7672">MKKLIILSFAASVTLSACHSNDKKTDRQSDTSAAKGSGGPTDSAKSTAPGNSAVTPNSSDTTTLQGDTDSAVHPVH</sequence>
<dbReference type="PROSITE" id="PS51257">
    <property type="entry name" value="PROKAR_LIPOPROTEIN"/>
    <property type="match status" value="1"/>
</dbReference>
<evidence type="ECO:0000313" key="4">
    <source>
        <dbReference type="Proteomes" id="UP000270046"/>
    </source>
</evidence>
<dbReference type="RefSeq" id="WP_119406456.1">
    <property type="nucleotide sequence ID" value="NZ_CP032869.1"/>
</dbReference>
<dbReference type="KEGG" id="muh:HYN43_024105"/>
<feature type="region of interest" description="Disordered" evidence="1">
    <location>
        <begin position="17"/>
        <end position="76"/>
    </location>
</feature>
<keyword evidence="4" id="KW-1185">Reference proteome</keyword>
<proteinExistence type="predicted"/>
<dbReference type="OrthoDB" id="799749at2"/>
<dbReference type="Proteomes" id="UP000270046">
    <property type="component" value="Chromosome"/>
</dbReference>
<dbReference type="EMBL" id="CP032869">
    <property type="protein sequence ID" value="AYL98176.1"/>
    <property type="molecule type" value="Genomic_DNA"/>
</dbReference>
<keyword evidence="2" id="KW-0732">Signal</keyword>
<evidence type="ECO:0008006" key="5">
    <source>
        <dbReference type="Google" id="ProtNLM"/>
    </source>
</evidence>